<evidence type="ECO:0000313" key="2">
    <source>
        <dbReference type="EMBL" id="KGM12876.1"/>
    </source>
</evidence>
<feature type="region of interest" description="Disordered" evidence="1">
    <location>
        <begin position="1"/>
        <end position="21"/>
    </location>
</feature>
<comment type="caution">
    <text evidence="2">The sequence shown here is derived from an EMBL/GenBank/DDBJ whole genome shotgun (WGS) entry which is preliminary data.</text>
</comment>
<dbReference type="SUPFAM" id="SSF53795">
    <property type="entry name" value="PEP carboxykinase-like"/>
    <property type="match status" value="1"/>
</dbReference>
<evidence type="ECO:0000313" key="3">
    <source>
        <dbReference type="Proteomes" id="UP000054314"/>
    </source>
</evidence>
<protein>
    <recommendedName>
        <fullName evidence="4">DUF4914 domain-containing protein</fullName>
    </recommendedName>
</protein>
<accession>A0A0A0BY83</accession>
<keyword evidence="3" id="KW-1185">Reference proteome</keyword>
<gene>
    <name evidence="2" type="ORF">N869_01130</name>
</gene>
<sequence length="658" mass="72905">MSASDLGAELMSGTLSDTTQDGTDEKVRAFLESVNLPAEVRAALDACRRVIVPSSRAELYRMALGPDGGPTFAVEYDVDGTMVREADVVRCLNGVSVNYPEDYMRRRDPDCMRVADDLPTDKPRYRDVYGKEFAPTKAETLEWLSRQELAVVPFKAGGPRFGYPSLAICPTNAAFFATALVDLQGWVTFDEIGPFTPRSILYVAPPFRHTHFDGRQVVVHDRTEDLHEFFAYNLYPGPSAKKGVFSVLLDIGQQEEWLTAHASSVKVTTPYENETVVMHEGASGGGKSEMCQEIRRREDGRILLGTNVVTDEPYVITLSEASALAPVTDDMTLCHPSVQTGDGKLVVADAEDGWFVRVDNLTEYGEDVHLERVFIHPEEPLVFFNLAGVPDATCLPWEHSLDSTGKPCPNPRIVVPRRLIQGVVNEPEEVDVRTFGVRMPACTRDNPTYGIMGMMHLVPPSLAWLWRLIAPRGDKNPSIGENAEATATLAHGGMVSEGVGSFWPFSTGTRVGGANLMLRQLVDNPRTRYVLTPNQHVGAYKVGFAAQWLTREYLARRGPGRIRPDRLVASRCPLFGYTLEEVKIDGQLIRPTFLRTHLQSQVGVEAYDAGAKILGDFFKSELQQYLTDDLDPLGRRIIETCMADGTLEDYEALTPMEP</sequence>
<dbReference type="Pfam" id="PF16260">
    <property type="entry name" value="DUF4914"/>
    <property type="match status" value="1"/>
</dbReference>
<dbReference type="InterPro" id="IPR032583">
    <property type="entry name" value="DUF4914"/>
</dbReference>
<organism evidence="2 3">
    <name type="scientific">Cellulomonas bogoriensis 69B4 = DSM 16987</name>
    <dbReference type="NCBI Taxonomy" id="1386082"/>
    <lineage>
        <taxon>Bacteria</taxon>
        <taxon>Bacillati</taxon>
        <taxon>Actinomycetota</taxon>
        <taxon>Actinomycetes</taxon>
        <taxon>Micrococcales</taxon>
        <taxon>Cellulomonadaceae</taxon>
        <taxon>Cellulomonas</taxon>
    </lineage>
</organism>
<proteinExistence type="predicted"/>
<dbReference type="Proteomes" id="UP000054314">
    <property type="component" value="Unassembled WGS sequence"/>
</dbReference>
<evidence type="ECO:0000256" key="1">
    <source>
        <dbReference type="SAM" id="MobiDB-lite"/>
    </source>
</evidence>
<dbReference type="AlphaFoldDB" id="A0A0A0BY83"/>
<reference evidence="2 3" key="1">
    <citation type="submission" date="2013-08" db="EMBL/GenBank/DDBJ databases">
        <title>Genome sequencing of Cellulomonas bogoriensis 69B4.</title>
        <authorList>
            <person name="Chen F."/>
            <person name="Li Y."/>
            <person name="Wang G."/>
        </authorList>
    </citation>
    <scope>NUCLEOTIDE SEQUENCE [LARGE SCALE GENOMIC DNA]</scope>
    <source>
        <strain evidence="2 3">69B4</strain>
    </source>
</reference>
<name>A0A0A0BY83_9CELL</name>
<evidence type="ECO:0008006" key="4">
    <source>
        <dbReference type="Google" id="ProtNLM"/>
    </source>
</evidence>
<dbReference type="EMBL" id="AXCZ01000086">
    <property type="protein sequence ID" value="KGM12876.1"/>
    <property type="molecule type" value="Genomic_DNA"/>
</dbReference>